<reference evidence="1 2" key="1">
    <citation type="submission" date="2024-04" db="EMBL/GenBank/DDBJ databases">
        <title>Tritrichomonas musculus Genome.</title>
        <authorList>
            <person name="Alves-Ferreira E."/>
            <person name="Grigg M."/>
            <person name="Lorenzi H."/>
            <person name="Galac M."/>
        </authorList>
    </citation>
    <scope>NUCLEOTIDE SEQUENCE [LARGE SCALE GENOMIC DNA]</scope>
    <source>
        <strain evidence="1 2">EAF2021</strain>
    </source>
</reference>
<comment type="caution">
    <text evidence="1">The sequence shown here is derived from an EMBL/GenBank/DDBJ whole genome shotgun (WGS) entry which is preliminary data.</text>
</comment>
<evidence type="ECO:0000313" key="2">
    <source>
        <dbReference type="Proteomes" id="UP001470230"/>
    </source>
</evidence>
<name>A0ABR2KBR7_9EUKA</name>
<evidence type="ECO:0000313" key="1">
    <source>
        <dbReference type="EMBL" id="KAK8887912.1"/>
    </source>
</evidence>
<keyword evidence="2" id="KW-1185">Reference proteome</keyword>
<accession>A0ABR2KBR7</accession>
<proteinExistence type="predicted"/>
<gene>
    <name evidence="1" type="ORF">M9Y10_038971</name>
</gene>
<dbReference type="Proteomes" id="UP001470230">
    <property type="component" value="Unassembled WGS sequence"/>
</dbReference>
<protein>
    <submittedName>
        <fullName evidence="1">Uncharacterized protein</fullName>
    </submittedName>
</protein>
<organism evidence="1 2">
    <name type="scientific">Tritrichomonas musculus</name>
    <dbReference type="NCBI Taxonomy" id="1915356"/>
    <lineage>
        <taxon>Eukaryota</taxon>
        <taxon>Metamonada</taxon>
        <taxon>Parabasalia</taxon>
        <taxon>Tritrichomonadida</taxon>
        <taxon>Tritrichomonadidae</taxon>
        <taxon>Tritrichomonas</taxon>
    </lineage>
</organism>
<sequence length="338" mass="38661">MCGEYFSNLLHKFFGFPTPRTCRNIKSKYRSKYGIGGDILNGSFESIKQLKELLWKSEDQRCVVAVDAASVNTKLQIHKDGQVDGLLEELTIDSDIVDLTSTDIDIFFVFYVCSLSEQNRSFPIFIKEKNNGAANEEILRDLNNVIDQCKKAGFEMLGASFDGDPGYLCYIEERCLKFIKLYEYDLKKPLSKIFSDTDIYSIYEDLLHLVKCCHYRLVCGSYICPSLSKDEATFNVNDFLDIGGPAYVLDQSRSKKMDDTLPIQLFSQKYIKNAISILCDLLLALLPSYLLINSVLTPELTRSQRIELLTFGFAIVSTYYNDYIIYDFKNGKQIHDII</sequence>
<dbReference type="EMBL" id="JAPFFF010000006">
    <property type="protein sequence ID" value="KAK8887912.1"/>
    <property type="molecule type" value="Genomic_DNA"/>
</dbReference>